<dbReference type="HOGENOM" id="CLU_1361361_0_0_1"/>
<evidence type="ECO:0000256" key="3">
    <source>
        <dbReference type="ARBA" id="ARBA00022989"/>
    </source>
</evidence>
<keyword evidence="4 5" id="KW-0472">Membrane</keyword>
<dbReference type="VEuPathDB" id="MicrosporidiaDB:VICG_01675"/>
<comment type="subcellular location">
    <subcellularLocation>
        <location evidence="1">Membrane</location>
        <topology evidence="1">Multi-pass membrane protein</topology>
    </subcellularLocation>
</comment>
<evidence type="ECO:0000256" key="2">
    <source>
        <dbReference type="ARBA" id="ARBA00022692"/>
    </source>
</evidence>
<feature type="transmembrane region" description="Helical" evidence="5">
    <location>
        <begin position="60"/>
        <end position="82"/>
    </location>
</feature>
<dbReference type="STRING" id="993615.L2GLY0"/>
<organism evidence="7 8">
    <name type="scientific">Vittaforma corneae (strain ATCC 50505)</name>
    <name type="common">Microsporidian parasite</name>
    <name type="synonym">Nosema corneum</name>
    <dbReference type="NCBI Taxonomy" id="993615"/>
    <lineage>
        <taxon>Eukaryota</taxon>
        <taxon>Fungi</taxon>
        <taxon>Fungi incertae sedis</taxon>
        <taxon>Microsporidia</taxon>
        <taxon>Nosematidae</taxon>
        <taxon>Vittaforma</taxon>
    </lineage>
</organism>
<feature type="transmembrane region" description="Helical" evidence="5">
    <location>
        <begin position="146"/>
        <end position="166"/>
    </location>
</feature>
<evidence type="ECO:0000313" key="7">
    <source>
        <dbReference type="EMBL" id="ELA41302.1"/>
    </source>
</evidence>
<dbReference type="GeneID" id="19882385"/>
<dbReference type="InterPro" id="IPR050549">
    <property type="entry name" value="MFS_Trehalose_Transporter"/>
</dbReference>
<dbReference type="Proteomes" id="UP000011082">
    <property type="component" value="Unassembled WGS sequence"/>
</dbReference>
<name>L2GLY0_VITCO</name>
<evidence type="ECO:0000256" key="1">
    <source>
        <dbReference type="ARBA" id="ARBA00004141"/>
    </source>
</evidence>
<evidence type="ECO:0000259" key="6">
    <source>
        <dbReference type="PROSITE" id="PS50850"/>
    </source>
</evidence>
<dbReference type="PANTHER" id="PTHR48021:SF1">
    <property type="entry name" value="GH07001P-RELATED"/>
    <property type="match status" value="1"/>
</dbReference>
<feature type="transmembrane region" description="Helical" evidence="5">
    <location>
        <begin position="113"/>
        <end position="134"/>
    </location>
</feature>
<dbReference type="InterPro" id="IPR005828">
    <property type="entry name" value="MFS_sugar_transport-like"/>
</dbReference>
<evidence type="ECO:0000256" key="5">
    <source>
        <dbReference type="SAM" id="Phobius"/>
    </source>
</evidence>
<keyword evidence="8" id="KW-1185">Reference proteome</keyword>
<dbReference type="Pfam" id="PF00083">
    <property type="entry name" value="Sugar_tr"/>
    <property type="match status" value="1"/>
</dbReference>
<dbReference type="SUPFAM" id="SSF103473">
    <property type="entry name" value="MFS general substrate transporter"/>
    <property type="match status" value="1"/>
</dbReference>
<dbReference type="InterPro" id="IPR005829">
    <property type="entry name" value="Sugar_transporter_CS"/>
</dbReference>
<feature type="transmembrane region" description="Helical" evidence="5">
    <location>
        <begin position="172"/>
        <end position="197"/>
    </location>
</feature>
<feature type="transmembrane region" description="Helical" evidence="5">
    <location>
        <begin position="21"/>
        <end position="40"/>
    </location>
</feature>
<gene>
    <name evidence="7" type="ORF">VICG_01675</name>
</gene>
<dbReference type="InterPro" id="IPR020846">
    <property type="entry name" value="MFS_dom"/>
</dbReference>
<dbReference type="GO" id="GO:0022857">
    <property type="term" value="F:transmembrane transporter activity"/>
    <property type="evidence" value="ECO:0007669"/>
    <property type="project" value="InterPro"/>
</dbReference>
<dbReference type="OrthoDB" id="4540492at2759"/>
<evidence type="ECO:0000256" key="4">
    <source>
        <dbReference type="ARBA" id="ARBA00023136"/>
    </source>
</evidence>
<dbReference type="RefSeq" id="XP_007605120.1">
    <property type="nucleotide sequence ID" value="XM_007605058.1"/>
</dbReference>
<keyword evidence="3 5" id="KW-1133">Transmembrane helix</keyword>
<sequence>MQRFDKLSDISDKKRPLRFKDVYSAITPTLLEFMYGASVLTVQAISASSMANFGMEESKFLALCFGVLFTGATISHIFFYIFQCKFRRAFIVTSYSFAVGLLCSAFYQNLIAILIGRFLIGFAAGIIVSYLPTYLCELSPTSFKPFFSALNVCGFASGILVFNLLYSFIVKYYFWSMISMAVLCFILPVFLYMCIVFKREN</sequence>
<dbReference type="GO" id="GO:0016020">
    <property type="term" value="C:membrane"/>
    <property type="evidence" value="ECO:0007669"/>
    <property type="project" value="UniProtKB-SubCell"/>
</dbReference>
<protein>
    <recommendedName>
        <fullName evidence="6">Major facilitator superfamily (MFS) profile domain-containing protein</fullName>
    </recommendedName>
</protein>
<reference evidence="8" key="1">
    <citation type="submission" date="2011-05" db="EMBL/GenBank/DDBJ databases">
        <title>The genome sequence of Vittaforma corneae strain ATCC 50505.</title>
        <authorList>
            <consortium name="The Broad Institute Genome Sequencing Platform"/>
            <person name="Cuomo C."/>
            <person name="Didier E."/>
            <person name="Bowers L."/>
            <person name="Young S.K."/>
            <person name="Zeng Q."/>
            <person name="Gargeya S."/>
            <person name="Fitzgerald M."/>
            <person name="Haas B."/>
            <person name="Abouelleil A."/>
            <person name="Alvarado L."/>
            <person name="Arachchi H.M."/>
            <person name="Berlin A."/>
            <person name="Chapman S.B."/>
            <person name="Gearin G."/>
            <person name="Goldberg J."/>
            <person name="Griggs A."/>
            <person name="Gujja S."/>
            <person name="Hansen M."/>
            <person name="Heiman D."/>
            <person name="Howarth C."/>
            <person name="Larimer J."/>
            <person name="Lui A."/>
            <person name="MacDonald P.J.P."/>
            <person name="McCowen C."/>
            <person name="Montmayeur A."/>
            <person name="Murphy C."/>
            <person name="Neiman D."/>
            <person name="Pearson M."/>
            <person name="Priest M."/>
            <person name="Roberts A."/>
            <person name="Saif S."/>
            <person name="Shea T."/>
            <person name="Sisk P."/>
            <person name="Stolte C."/>
            <person name="Sykes S."/>
            <person name="Wortman J."/>
            <person name="Nusbaum C."/>
            <person name="Birren B."/>
        </authorList>
    </citation>
    <scope>NUCLEOTIDE SEQUENCE [LARGE SCALE GENOMIC DNA]</scope>
    <source>
        <strain evidence="8">ATCC 50505</strain>
    </source>
</reference>
<evidence type="ECO:0000313" key="8">
    <source>
        <dbReference type="Proteomes" id="UP000011082"/>
    </source>
</evidence>
<accession>L2GLY0</accession>
<dbReference type="InParanoid" id="L2GLY0"/>
<dbReference type="PANTHER" id="PTHR48021">
    <property type="match status" value="1"/>
</dbReference>
<feature type="transmembrane region" description="Helical" evidence="5">
    <location>
        <begin position="89"/>
        <end position="107"/>
    </location>
</feature>
<dbReference type="AlphaFoldDB" id="L2GLY0"/>
<dbReference type="InterPro" id="IPR036259">
    <property type="entry name" value="MFS_trans_sf"/>
</dbReference>
<keyword evidence="2 5" id="KW-0812">Transmembrane</keyword>
<proteinExistence type="predicted"/>
<feature type="domain" description="Major facilitator superfamily (MFS) profile" evidence="6">
    <location>
        <begin position="24"/>
        <end position="201"/>
    </location>
</feature>
<dbReference type="EMBL" id="JH370146">
    <property type="protein sequence ID" value="ELA41302.1"/>
    <property type="molecule type" value="Genomic_DNA"/>
</dbReference>
<dbReference type="Gene3D" id="1.20.1250.20">
    <property type="entry name" value="MFS general substrate transporter like domains"/>
    <property type="match status" value="1"/>
</dbReference>
<dbReference type="PROSITE" id="PS00217">
    <property type="entry name" value="SUGAR_TRANSPORT_2"/>
    <property type="match status" value="1"/>
</dbReference>
<dbReference type="PROSITE" id="PS50850">
    <property type="entry name" value="MFS"/>
    <property type="match status" value="1"/>
</dbReference>